<dbReference type="InterPro" id="IPR045851">
    <property type="entry name" value="AMP-bd_C_sf"/>
</dbReference>
<evidence type="ECO:0000313" key="3">
    <source>
        <dbReference type="EMBL" id="SDN24717.1"/>
    </source>
</evidence>
<dbReference type="InterPro" id="IPR042099">
    <property type="entry name" value="ANL_N_sf"/>
</dbReference>
<dbReference type="InterPro" id="IPR020845">
    <property type="entry name" value="AMP-binding_CS"/>
</dbReference>
<dbReference type="PANTHER" id="PTHR45527:SF1">
    <property type="entry name" value="FATTY ACID SYNTHASE"/>
    <property type="match status" value="1"/>
</dbReference>
<dbReference type="GO" id="GO:0043041">
    <property type="term" value="P:amino acid activation for nonribosomal peptide biosynthetic process"/>
    <property type="evidence" value="ECO:0007669"/>
    <property type="project" value="TreeGrafter"/>
</dbReference>
<dbReference type="Pfam" id="PF13193">
    <property type="entry name" value="AMP-binding_C"/>
    <property type="match status" value="1"/>
</dbReference>
<gene>
    <name evidence="3" type="ORF">SAMN05192585_11441</name>
</gene>
<evidence type="ECO:0000313" key="4">
    <source>
        <dbReference type="Proteomes" id="UP000199182"/>
    </source>
</evidence>
<dbReference type="Gene3D" id="3.40.50.12780">
    <property type="entry name" value="N-terminal domain of ligase-like"/>
    <property type="match status" value="1"/>
</dbReference>
<dbReference type="STRING" id="258515.SAMN05192585_11441"/>
<dbReference type="GO" id="GO:0031177">
    <property type="term" value="F:phosphopantetheine binding"/>
    <property type="evidence" value="ECO:0007669"/>
    <property type="project" value="TreeGrafter"/>
</dbReference>
<dbReference type="GO" id="GO:0016874">
    <property type="term" value="F:ligase activity"/>
    <property type="evidence" value="ECO:0007669"/>
    <property type="project" value="UniProtKB-KW"/>
</dbReference>
<dbReference type="AlphaFoldDB" id="A0A1G9ZUB7"/>
<dbReference type="Gene3D" id="3.30.300.30">
    <property type="match status" value="1"/>
</dbReference>
<evidence type="ECO:0000259" key="2">
    <source>
        <dbReference type="Pfam" id="PF13193"/>
    </source>
</evidence>
<dbReference type="EMBL" id="FNID01000014">
    <property type="protein sequence ID" value="SDN24717.1"/>
    <property type="molecule type" value="Genomic_DNA"/>
</dbReference>
<dbReference type="Proteomes" id="UP000199182">
    <property type="component" value="Unassembled WGS sequence"/>
</dbReference>
<dbReference type="PANTHER" id="PTHR45527">
    <property type="entry name" value="NONRIBOSOMAL PEPTIDE SYNTHETASE"/>
    <property type="match status" value="1"/>
</dbReference>
<feature type="domain" description="AMP-dependent synthetase/ligase" evidence="1">
    <location>
        <begin position="8"/>
        <end position="355"/>
    </location>
</feature>
<keyword evidence="4" id="KW-1185">Reference proteome</keyword>
<dbReference type="GO" id="GO:0005737">
    <property type="term" value="C:cytoplasm"/>
    <property type="evidence" value="ECO:0007669"/>
    <property type="project" value="TreeGrafter"/>
</dbReference>
<accession>A0A1G9ZUB7</accession>
<organism evidence="3 4">
    <name type="scientific">Acetanaerobacterium elongatum</name>
    <dbReference type="NCBI Taxonomy" id="258515"/>
    <lineage>
        <taxon>Bacteria</taxon>
        <taxon>Bacillati</taxon>
        <taxon>Bacillota</taxon>
        <taxon>Clostridia</taxon>
        <taxon>Eubacteriales</taxon>
        <taxon>Oscillospiraceae</taxon>
        <taxon>Acetanaerobacterium</taxon>
    </lineage>
</organism>
<sequence length="495" mass="54283">MLLQQILENCRLYPNRTAYSSQQGCLSYDALVNAALAVAEAIRQASPGEEPVLVYGHKQPMMPVCFLACLLLGRAYVPADSGTPPARIKQMAEQAGCTLLLAVEELEIRGLPSLALRDMESACIKQQYPARQFKEPSADSLAYILFTSGSTGMPKGVMVSYGNLDGFIEWLRQLPAIRETDCAVVLNQAAFSFDLSAADIYLAFSTGRTLFVLEKTVQQDYPLFFSRLKESGAGIAVMTPSFAELCLADELFNERLLPNLRCIFFCGETLHPVTVQRLKERFTGLRVINAYGPTEATVAVTATEIDGEMVRQQRLSLGCAREKTHIIIVDEALAPLPNGETGQILIVGSAVAKGYAGGLQGGFMEYNGLPAYLTGDYGFLKNAELYFSGRADTQVKRGGYRIELQDIEQNLNQQDGVAKSAVVAEEKGGRLVLHAFVQPKADSDTTATEVRRQLAQRLPAYMLPNRIHLMVSLPLTANGKCDRMALKMRLNREEG</sequence>
<dbReference type="InterPro" id="IPR000873">
    <property type="entry name" value="AMP-dep_synth/lig_dom"/>
</dbReference>
<dbReference type="OrthoDB" id="9778383at2"/>
<evidence type="ECO:0000259" key="1">
    <source>
        <dbReference type="Pfam" id="PF00501"/>
    </source>
</evidence>
<protein>
    <submittedName>
        <fullName evidence="3">D-alanine--poly(Phosphoribitol) ligase subunit 1</fullName>
    </submittedName>
</protein>
<dbReference type="RefSeq" id="WP_092639825.1">
    <property type="nucleotide sequence ID" value="NZ_FNID01000014.1"/>
</dbReference>
<dbReference type="SUPFAM" id="SSF56801">
    <property type="entry name" value="Acetyl-CoA synthetase-like"/>
    <property type="match status" value="1"/>
</dbReference>
<dbReference type="InterPro" id="IPR025110">
    <property type="entry name" value="AMP-bd_C"/>
</dbReference>
<reference evidence="3 4" key="1">
    <citation type="submission" date="2016-10" db="EMBL/GenBank/DDBJ databases">
        <authorList>
            <person name="de Groot N.N."/>
        </authorList>
    </citation>
    <scope>NUCLEOTIDE SEQUENCE [LARGE SCALE GENOMIC DNA]</scope>
    <source>
        <strain evidence="3 4">CGMCC 1.5012</strain>
    </source>
</reference>
<feature type="domain" description="AMP-binding enzyme C-terminal" evidence="2">
    <location>
        <begin position="407"/>
        <end position="480"/>
    </location>
</feature>
<dbReference type="Pfam" id="PF00501">
    <property type="entry name" value="AMP-binding"/>
    <property type="match status" value="1"/>
</dbReference>
<dbReference type="PROSITE" id="PS00455">
    <property type="entry name" value="AMP_BINDING"/>
    <property type="match status" value="1"/>
</dbReference>
<keyword evidence="3" id="KW-0436">Ligase</keyword>
<dbReference type="GO" id="GO:0044550">
    <property type="term" value="P:secondary metabolite biosynthetic process"/>
    <property type="evidence" value="ECO:0007669"/>
    <property type="project" value="TreeGrafter"/>
</dbReference>
<name>A0A1G9ZUB7_9FIRM</name>
<proteinExistence type="predicted"/>